<accession>A0A392T3D8</accession>
<name>A0A392T3D8_9FABA</name>
<reference evidence="1 2" key="1">
    <citation type="journal article" date="2018" name="Front. Plant Sci.">
        <title>Red Clover (Trifolium pratense) and Zigzag Clover (T. medium) - A Picture of Genomic Similarities and Differences.</title>
        <authorList>
            <person name="Dluhosova J."/>
            <person name="Istvanek J."/>
            <person name="Nedelnik J."/>
            <person name="Repkova J."/>
        </authorList>
    </citation>
    <scope>NUCLEOTIDE SEQUENCE [LARGE SCALE GENOMIC DNA]</scope>
    <source>
        <strain evidence="2">cv. 10/8</strain>
        <tissue evidence="1">Leaf</tissue>
    </source>
</reference>
<comment type="caution">
    <text evidence="1">The sequence shown here is derived from an EMBL/GenBank/DDBJ whole genome shotgun (WGS) entry which is preliminary data.</text>
</comment>
<protein>
    <submittedName>
        <fullName evidence="1">Uncharacterized protein</fullName>
    </submittedName>
</protein>
<sequence length="50" mass="5848">ARIRRRDGRIRRSELGHEYFLQRQAEQHQAEQHQDGACACGAAELAWRTD</sequence>
<dbReference type="EMBL" id="LXQA010493675">
    <property type="protein sequence ID" value="MCI55282.1"/>
    <property type="molecule type" value="Genomic_DNA"/>
</dbReference>
<dbReference type="Proteomes" id="UP000265520">
    <property type="component" value="Unassembled WGS sequence"/>
</dbReference>
<evidence type="ECO:0000313" key="2">
    <source>
        <dbReference type="Proteomes" id="UP000265520"/>
    </source>
</evidence>
<feature type="non-terminal residue" evidence="1">
    <location>
        <position position="1"/>
    </location>
</feature>
<keyword evidence="2" id="KW-1185">Reference proteome</keyword>
<evidence type="ECO:0000313" key="1">
    <source>
        <dbReference type="EMBL" id="MCI55282.1"/>
    </source>
</evidence>
<organism evidence="1 2">
    <name type="scientific">Trifolium medium</name>
    <dbReference type="NCBI Taxonomy" id="97028"/>
    <lineage>
        <taxon>Eukaryota</taxon>
        <taxon>Viridiplantae</taxon>
        <taxon>Streptophyta</taxon>
        <taxon>Embryophyta</taxon>
        <taxon>Tracheophyta</taxon>
        <taxon>Spermatophyta</taxon>
        <taxon>Magnoliopsida</taxon>
        <taxon>eudicotyledons</taxon>
        <taxon>Gunneridae</taxon>
        <taxon>Pentapetalae</taxon>
        <taxon>rosids</taxon>
        <taxon>fabids</taxon>
        <taxon>Fabales</taxon>
        <taxon>Fabaceae</taxon>
        <taxon>Papilionoideae</taxon>
        <taxon>50 kb inversion clade</taxon>
        <taxon>NPAAA clade</taxon>
        <taxon>Hologalegina</taxon>
        <taxon>IRL clade</taxon>
        <taxon>Trifolieae</taxon>
        <taxon>Trifolium</taxon>
    </lineage>
</organism>
<dbReference type="AlphaFoldDB" id="A0A392T3D8"/>
<proteinExistence type="predicted"/>